<dbReference type="CDD" id="cd15904">
    <property type="entry name" value="TSPO_MBR"/>
    <property type="match status" value="1"/>
</dbReference>
<evidence type="ECO:0000256" key="3">
    <source>
        <dbReference type="ARBA" id="ARBA00022692"/>
    </source>
</evidence>
<evidence type="ECO:0000256" key="5">
    <source>
        <dbReference type="ARBA" id="ARBA00023136"/>
    </source>
</evidence>
<feature type="transmembrane region" description="Helical" evidence="6">
    <location>
        <begin position="80"/>
        <end position="100"/>
    </location>
</feature>
<dbReference type="EMBL" id="JAWXXV010000001">
    <property type="protein sequence ID" value="MDX5983399.1"/>
    <property type="molecule type" value="Genomic_DNA"/>
</dbReference>
<protein>
    <submittedName>
        <fullName evidence="7">TspO/MBR family protein</fullName>
    </submittedName>
</protein>
<evidence type="ECO:0000256" key="1">
    <source>
        <dbReference type="ARBA" id="ARBA00004141"/>
    </source>
</evidence>
<gene>
    <name evidence="7" type="ORF">SIL82_03940</name>
</gene>
<evidence type="ECO:0000313" key="8">
    <source>
        <dbReference type="Proteomes" id="UP001279660"/>
    </source>
</evidence>
<dbReference type="Pfam" id="PF03073">
    <property type="entry name" value="TspO_MBR"/>
    <property type="match status" value="1"/>
</dbReference>
<name>A0ABU4PKX2_9SPHN</name>
<dbReference type="PANTHER" id="PTHR10057:SF0">
    <property type="entry name" value="TRANSLOCATOR PROTEIN"/>
    <property type="match status" value="1"/>
</dbReference>
<accession>A0ABU4PKX2</accession>
<comment type="caution">
    <text evidence="7">The sequence shown here is derived from an EMBL/GenBank/DDBJ whole genome shotgun (WGS) entry which is preliminary data.</text>
</comment>
<keyword evidence="8" id="KW-1185">Reference proteome</keyword>
<dbReference type="Proteomes" id="UP001279660">
    <property type="component" value="Unassembled WGS sequence"/>
</dbReference>
<comment type="similarity">
    <text evidence="2">Belongs to the TspO/BZRP family.</text>
</comment>
<feature type="transmembrane region" description="Helical" evidence="6">
    <location>
        <begin position="47"/>
        <end position="68"/>
    </location>
</feature>
<feature type="transmembrane region" description="Helical" evidence="6">
    <location>
        <begin position="106"/>
        <end position="126"/>
    </location>
</feature>
<feature type="transmembrane region" description="Helical" evidence="6">
    <location>
        <begin position="133"/>
        <end position="151"/>
    </location>
</feature>
<evidence type="ECO:0000313" key="7">
    <source>
        <dbReference type="EMBL" id="MDX5983399.1"/>
    </source>
</evidence>
<evidence type="ECO:0000256" key="2">
    <source>
        <dbReference type="ARBA" id="ARBA00007524"/>
    </source>
</evidence>
<evidence type="ECO:0000256" key="4">
    <source>
        <dbReference type="ARBA" id="ARBA00022989"/>
    </source>
</evidence>
<organism evidence="7 8">
    <name type="scientific">Sphingomonas echinoides</name>
    <dbReference type="NCBI Taxonomy" id="59803"/>
    <lineage>
        <taxon>Bacteria</taxon>
        <taxon>Pseudomonadati</taxon>
        <taxon>Pseudomonadota</taxon>
        <taxon>Alphaproteobacteria</taxon>
        <taxon>Sphingomonadales</taxon>
        <taxon>Sphingomonadaceae</taxon>
        <taxon>Sphingomonas</taxon>
    </lineage>
</organism>
<dbReference type="Gene3D" id="1.20.1260.100">
    <property type="entry name" value="TspO/MBR protein"/>
    <property type="match status" value="1"/>
</dbReference>
<dbReference type="PIRSF" id="PIRSF005859">
    <property type="entry name" value="PBR"/>
    <property type="match status" value="1"/>
</dbReference>
<dbReference type="InterPro" id="IPR038330">
    <property type="entry name" value="TspO/MBR-related_sf"/>
</dbReference>
<dbReference type="InterPro" id="IPR004307">
    <property type="entry name" value="TspO_MBR"/>
</dbReference>
<sequence>MLHRSWGLPIVIAALMALVVAVMGSTITEVGPWYRTLLQPRWAPPEAAYSVAWTAIYVCTAMAAVTGWRAMPDRSGADWMIGLFALNGFLNILWSFLFFRLHRPDWAAVEVVGLWVSIAVWIYLVWPRSMSAGLLLLPYLGWVTFAGYLNMTIVRLNGPFG</sequence>
<dbReference type="RefSeq" id="WP_010405188.1">
    <property type="nucleotide sequence ID" value="NZ_JAWXXV010000001.1"/>
</dbReference>
<reference evidence="7 8" key="1">
    <citation type="submission" date="2023-11" db="EMBL/GenBank/DDBJ databases">
        <title>MicrobeMod: A computational toolkit for identifying prokaryotic methylation and restriction-modification with nanopore sequencing.</title>
        <authorList>
            <person name="Crits-Christoph A."/>
            <person name="Kang S.C."/>
            <person name="Lee H."/>
            <person name="Ostrov N."/>
        </authorList>
    </citation>
    <scope>NUCLEOTIDE SEQUENCE [LARGE SCALE GENOMIC DNA]</scope>
    <source>
        <strain evidence="7 8">ATCC 14820</strain>
    </source>
</reference>
<feature type="transmembrane region" description="Helical" evidence="6">
    <location>
        <begin position="7"/>
        <end position="27"/>
    </location>
</feature>
<keyword evidence="3 6" id="KW-0812">Transmembrane</keyword>
<comment type="subcellular location">
    <subcellularLocation>
        <location evidence="1">Membrane</location>
        <topology evidence="1">Multi-pass membrane protein</topology>
    </subcellularLocation>
</comment>
<keyword evidence="5 6" id="KW-0472">Membrane</keyword>
<dbReference type="PANTHER" id="PTHR10057">
    <property type="entry name" value="PERIPHERAL-TYPE BENZODIAZEPINE RECEPTOR"/>
    <property type="match status" value="1"/>
</dbReference>
<evidence type="ECO:0000256" key="6">
    <source>
        <dbReference type="SAM" id="Phobius"/>
    </source>
</evidence>
<keyword evidence="4 6" id="KW-1133">Transmembrane helix</keyword>
<proteinExistence type="inferred from homology"/>